<dbReference type="GO" id="GO:0005829">
    <property type="term" value="C:cytosol"/>
    <property type="evidence" value="ECO:0007669"/>
    <property type="project" value="TreeGrafter"/>
</dbReference>
<dbReference type="PROSITE" id="PS51197">
    <property type="entry name" value="HTH_RRF2_2"/>
    <property type="match status" value="1"/>
</dbReference>
<organism evidence="2 3">
    <name type="scientific">Thermoleophilum album</name>
    <dbReference type="NCBI Taxonomy" id="29539"/>
    <lineage>
        <taxon>Bacteria</taxon>
        <taxon>Bacillati</taxon>
        <taxon>Actinomycetota</taxon>
        <taxon>Thermoleophilia</taxon>
        <taxon>Thermoleophilales</taxon>
        <taxon>Thermoleophilaceae</taxon>
        <taxon>Thermoleophilum</taxon>
    </lineage>
</organism>
<dbReference type="AlphaFoldDB" id="A0A1H6FQ93"/>
<name>A0A1H6FQ93_THEAL</name>
<dbReference type="STRING" id="29539.SAMN02745716_1049"/>
<dbReference type="Gene3D" id="1.10.10.10">
    <property type="entry name" value="Winged helix-like DNA-binding domain superfamily/Winged helix DNA-binding domain"/>
    <property type="match status" value="1"/>
</dbReference>
<dbReference type="PANTHER" id="PTHR33221">
    <property type="entry name" value="WINGED HELIX-TURN-HELIX TRANSCRIPTIONAL REGULATOR, RRF2 FAMILY"/>
    <property type="match status" value="1"/>
</dbReference>
<dbReference type="InterPro" id="IPR036390">
    <property type="entry name" value="WH_DNA-bd_sf"/>
</dbReference>
<evidence type="ECO:0000256" key="1">
    <source>
        <dbReference type="ARBA" id="ARBA00023125"/>
    </source>
</evidence>
<keyword evidence="3" id="KW-1185">Reference proteome</keyword>
<dbReference type="SUPFAM" id="SSF46785">
    <property type="entry name" value="Winged helix' DNA-binding domain"/>
    <property type="match status" value="1"/>
</dbReference>
<accession>A0A1H6FQ93</accession>
<evidence type="ECO:0000313" key="3">
    <source>
        <dbReference type="Proteomes" id="UP000222056"/>
    </source>
</evidence>
<dbReference type="GO" id="GO:0003677">
    <property type="term" value="F:DNA binding"/>
    <property type="evidence" value="ECO:0007669"/>
    <property type="project" value="UniProtKB-KW"/>
</dbReference>
<proteinExistence type="predicted"/>
<dbReference type="InterPro" id="IPR000944">
    <property type="entry name" value="Tscrpt_reg_Rrf2"/>
</dbReference>
<protein>
    <submittedName>
        <fullName evidence="2">Transcriptional regulator, BadM/Rrf2 family</fullName>
    </submittedName>
</protein>
<dbReference type="OrthoDB" id="9808360at2"/>
<reference evidence="3" key="1">
    <citation type="submission" date="2016-10" db="EMBL/GenBank/DDBJ databases">
        <authorList>
            <person name="Varghese N."/>
            <person name="Submissions S."/>
        </authorList>
    </citation>
    <scope>NUCLEOTIDE SEQUENCE [LARGE SCALE GENOMIC DNA]</scope>
    <source>
        <strain evidence="3">ATCC 35263</strain>
    </source>
</reference>
<dbReference type="RefSeq" id="WP_093116845.1">
    <property type="nucleotide sequence ID" value="NZ_FNWJ01000001.1"/>
</dbReference>
<keyword evidence="1" id="KW-0238">DNA-binding</keyword>
<gene>
    <name evidence="2" type="ORF">SAMN02745716_1049</name>
</gene>
<dbReference type="Pfam" id="PF02082">
    <property type="entry name" value="Rrf2"/>
    <property type="match status" value="1"/>
</dbReference>
<dbReference type="GO" id="GO:0003700">
    <property type="term" value="F:DNA-binding transcription factor activity"/>
    <property type="evidence" value="ECO:0007669"/>
    <property type="project" value="TreeGrafter"/>
</dbReference>
<dbReference type="Proteomes" id="UP000222056">
    <property type="component" value="Unassembled WGS sequence"/>
</dbReference>
<sequence length="159" mass="16946">MRISTKADYAVRAAVELAARARENAFTKAETLATAQGLPLSFLENILGELRAAGLVQTRRGAEGGYKLALPPHEITIADVVRAVEGPLASVRGEPPERITYAGSAAPLQDVWIAVRASVRSVCEAVTLADVAAGRLPRRVRQLAADPDARETRVRPAGR</sequence>
<dbReference type="EMBL" id="FNWJ01000001">
    <property type="protein sequence ID" value="SEH12308.1"/>
    <property type="molecule type" value="Genomic_DNA"/>
</dbReference>
<dbReference type="PROSITE" id="PS01332">
    <property type="entry name" value="HTH_RRF2_1"/>
    <property type="match status" value="1"/>
</dbReference>
<dbReference type="InterPro" id="IPR036388">
    <property type="entry name" value="WH-like_DNA-bd_sf"/>
</dbReference>
<dbReference type="NCBIfam" id="TIGR00738">
    <property type="entry name" value="rrf2_super"/>
    <property type="match status" value="1"/>
</dbReference>
<dbReference type="PANTHER" id="PTHR33221:SF5">
    <property type="entry name" value="HTH-TYPE TRANSCRIPTIONAL REGULATOR ISCR"/>
    <property type="match status" value="1"/>
</dbReference>
<dbReference type="InterPro" id="IPR030489">
    <property type="entry name" value="TR_Rrf2-type_CS"/>
</dbReference>
<evidence type="ECO:0000313" key="2">
    <source>
        <dbReference type="EMBL" id="SEH12308.1"/>
    </source>
</evidence>